<keyword evidence="2" id="KW-1185">Reference proteome</keyword>
<accession>A0ACB7ZYM0</accession>
<evidence type="ECO:0000313" key="2">
    <source>
        <dbReference type="Proteomes" id="UP000790377"/>
    </source>
</evidence>
<dbReference type="EMBL" id="MU268081">
    <property type="protein sequence ID" value="KAH7906031.1"/>
    <property type="molecule type" value="Genomic_DNA"/>
</dbReference>
<comment type="caution">
    <text evidence="1">The sequence shown here is derived from an EMBL/GenBank/DDBJ whole genome shotgun (WGS) entry which is preliminary data.</text>
</comment>
<evidence type="ECO:0000313" key="1">
    <source>
        <dbReference type="EMBL" id="KAH7906031.1"/>
    </source>
</evidence>
<dbReference type="Proteomes" id="UP000790377">
    <property type="component" value="Unassembled WGS sequence"/>
</dbReference>
<organism evidence="1 2">
    <name type="scientific">Hygrophoropsis aurantiaca</name>
    <dbReference type="NCBI Taxonomy" id="72124"/>
    <lineage>
        <taxon>Eukaryota</taxon>
        <taxon>Fungi</taxon>
        <taxon>Dikarya</taxon>
        <taxon>Basidiomycota</taxon>
        <taxon>Agaricomycotina</taxon>
        <taxon>Agaricomycetes</taxon>
        <taxon>Agaricomycetidae</taxon>
        <taxon>Boletales</taxon>
        <taxon>Coniophorineae</taxon>
        <taxon>Hygrophoropsidaceae</taxon>
        <taxon>Hygrophoropsis</taxon>
    </lineage>
</organism>
<proteinExistence type="predicted"/>
<reference evidence="1" key="1">
    <citation type="journal article" date="2021" name="New Phytol.">
        <title>Evolutionary innovations through gain and loss of genes in the ectomycorrhizal Boletales.</title>
        <authorList>
            <person name="Wu G."/>
            <person name="Miyauchi S."/>
            <person name="Morin E."/>
            <person name="Kuo A."/>
            <person name="Drula E."/>
            <person name="Varga T."/>
            <person name="Kohler A."/>
            <person name="Feng B."/>
            <person name="Cao Y."/>
            <person name="Lipzen A."/>
            <person name="Daum C."/>
            <person name="Hundley H."/>
            <person name="Pangilinan J."/>
            <person name="Johnson J."/>
            <person name="Barry K."/>
            <person name="LaButti K."/>
            <person name="Ng V."/>
            <person name="Ahrendt S."/>
            <person name="Min B."/>
            <person name="Choi I.G."/>
            <person name="Park H."/>
            <person name="Plett J.M."/>
            <person name="Magnuson J."/>
            <person name="Spatafora J.W."/>
            <person name="Nagy L.G."/>
            <person name="Henrissat B."/>
            <person name="Grigoriev I.V."/>
            <person name="Yang Z.L."/>
            <person name="Xu J."/>
            <person name="Martin F.M."/>
        </authorList>
    </citation>
    <scope>NUCLEOTIDE SEQUENCE</scope>
    <source>
        <strain evidence="1">ATCC 28755</strain>
    </source>
</reference>
<gene>
    <name evidence="1" type="ORF">BJ138DRAFT_680235</name>
</gene>
<sequence>MPTNNLQYSPVSGVDEDNDEAKLLYNDEILATHKSRHLVRLWPWFTHGALLIVNVLFLTLWIRAPTGRSLTIYSPANEAIEYGEIIRFNGSLGAPSIYRGEPSPELEAVWDKISIDSRPNRMTLDELLRTGDEATPSKAKYPEEFGGGYMATVEVIHQLHCVNMLRKITWGDHYKHDHSFHDTPEGFRTHLDHCIEMMRQNIMCRSDVTMITYDWVKGSKDPFPNFNIPHKCRDFDKILDWVDEHRVFVPKSKVVRQDDTVDLPSPP</sequence>
<protein>
    <submittedName>
        <fullName evidence="1">Uncharacterized protein</fullName>
    </submittedName>
</protein>
<name>A0ACB7ZYM0_9AGAM</name>